<accession>A0ABT9DDM8</accession>
<evidence type="ECO:0000313" key="3">
    <source>
        <dbReference type="Proteomes" id="UP001172036"/>
    </source>
</evidence>
<dbReference type="Pfam" id="PF02645">
    <property type="entry name" value="DegV"/>
    <property type="match status" value="1"/>
</dbReference>
<dbReference type="EMBL" id="JAOSID010000004">
    <property type="protein sequence ID" value="MDO8168134.1"/>
    <property type="molecule type" value="Genomic_DNA"/>
</dbReference>
<organism evidence="2 3">
    <name type="scientific">Candidatus Phytoplasma melaleucae</name>
    <dbReference type="NCBI Taxonomy" id="2982630"/>
    <lineage>
        <taxon>Bacteria</taxon>
        <taxon>Bacillati</taxon>
        <taxon>Mycoplasmatota</taxon>
        <taxon>Mollicutes</taxon>
        <taxon>Acholeplasmatales</taxon>
        <taxon>Acholeplasmataceae</taxon>
        <taxon>Candidatus Phytoplasma</taxon>
    </lineage>
</organism>
<keyword evidence="3" id="KW-1185">Reference proteome</keyword>
<dbReference type="InterPro" id="IPR050270">
    <property type="entry name" value="DegV_domain_contain"/>
</dbReference>
<dbReference type="NCBIfam" id="TIGR00762">
    <property type="entry name" value="DegV"/>
    <property type="match status" value="1"/>
</dbReference>
<dbReference type="PROSITE" id="PS51482">
    <property type="entry name" value="DEGV"/>
    <property type="match status" value="1"/>
</dbReference>
<dbReference type="Proteomes" id="UP001172036">
    <property type="component" value="Unassembled WGS sequence"/>
</dbReference>
<dbReference type="InterPro" id="IPR003797">
    <property type="entry name" value="DegV"/>
</dbReference>
<dbReference type="InterPro" id="IPR043168">
    <property type="entry name" value="DegV_C"/>
</dbReference>
<dbReference type="Gene3D" id="3.30.1180.10">
    <property type="match status" value="1"/>
</dbReference>
<name>A0ABT9DDM8_9MOLU</name>
<protein>
    <submittedName>
        <fullName evidence="2">DegV family EDD domain-containing protein</fullName>
    </submittedName>
</protein>
<dbReference type="PANTHER" id="PTHR33434:SF2">
    <property type="entry name" value="FATTY ACID-BINDING PROTEIN TM_1468"/>
    <property type="match status" value="1"/>
</dbReference>
<gene>
    <name evidence="2" type="ORF">OC680_01380</name>
</gene>
<reference evidence="2 3" key="1">
    <citation type="journal article" date="2023" name="Int. J. Syst. Evol. Microbiol.">
        <title>The observation of taxonomic boundaries for the 16SrII and 16SrXXV phytoplasmas using genome-based delimitation.</title>
        <authorList>
            <person name="Rodrigues Jardim B."/>
            <person name="Tran-Nguyen L.T.T."/>
            <person name="Gambley C."/>
            <person name="Al-Sadi A.M."/>
            <person name="Al-Subhi A.M."/>
            <person name="Foissac X."/>
            <person name="Salar P."/>
            <person name="Cai H."/>
            <person name="Yang J.Y."/>
            <person name="Davis R."/>
            <person name="Jones L."/>
            <person name="Rodoni B."/>
            <person name="Constable F.E."/>
        </authorList>
    </citation>
    <scope>NUCLEOTIDE SEQUENCE [LARGE SCALE GENOMIC DNA]</scope>
    <source>
        <strain evidence="2">BAWM-155c</strain>
    </source>
</reference>
<dbReference type="Gene3D" id="3.40.50.10170">
    <property type="match status" value="1"/>
</dbReference>
<proteinExistence type="predicted"/>
<sequence>MKKRKLGIVVDSTIGKTFDQNLFPDMSIVPLTIILNDKVYDDGNINNQELLTCLKKGHKITTSHPNPYLFIEAFKKQFELGYEHVVCLTLTQKFSATFNSAQKAQQMLNNANITVIDTENIGPGMFFTLSRIHYYIYHSDLNYPEIFAKVKQEQKNGSIFFSLNDLNFLASAKRISRFKYFLGSVLLKIKTILKLNQGTIFVKKNVRSWKNCFQFLLHVITQLKQTKNQIEVKIVYVNDDTMAKELQREINALNDSDIKVSIFGEISSIFVIHIGSEGFGFYLNKI</sequence>
<dbReference type="RefSeq" id="WP_304515337.1">
    <property type="nucleotide sequence ID" value="NZ_JAOSID010000004.1"/>
</dbReference>
<evidence type="ECO:0000313" key="2">
    <source>
        <dbReference type="EMBL" id="MDO8168134.1"/>
    </source>
</evidence>
<dbReference type="SUPFAM" id="SSF82549">
    <property type="entry name" value="DAK1/DegV-like"/>
    <property type="match status" value="1"/>
</dbReference>
<comment type="caution">
    <text evidence="2">The sequence shown here is derived from an EMBL/GenBank/DDBJ whole genome shotgun (WGS) entry which is preliminary data.</text>
</comment>
<dbReference type="PANTHER" id="PTHR33434">
    <property type="entry name" value="DEGV DOMAIN-CONTAINING PROTEIN DR_1986-RELATED"/>
    <property type="match status" value="1"/>
</dbReference>
<evidence type="ECO:0000256" key="1">
    <source>
        <dbReference type="ARBA" id="ARBA00023121"/>
    </source>
</evidence>
<keyword evidence="1" id="KW-0446">Lipid-binding</keyword>